<dbReference type="GO" id="GO:0000012">
    <property type="term" value="P:single strand break repair"/>
    <property type="evidence" value="ECO:0007669"/>
    <property type="project" value="TreeGrafter"/>
</dbReference>
<keyword evidence="2" id="KW-0479">Metal-binding</keyword>
<dbReference type="InterPro" id="IPR032566">
    <property type="entry name" value="Znf-C2HE"/>
</dbReference>
<dbReference type="GO" id="GO:0005634">
    <property type="term" value="C:nucleus"/>
    <property type="evidence" value="ECO:0007669"/>
    <property type="project" value="UniProtKB-SubCell"/>
</dbReference>
<dbReference type="AlphaFoldDB" id="A7TME6"/>
<dbReference type="Proteomes" id="UP000000267">
    <property type="component" value="Unassembled WGS sequence"/>
</dbReference>
<evidence type="ECO:0000256" key="3">
    <source>
        <dbReference type="ARBA" id="ARBA00022833"/>
    </source>
</evidence>
<dbReference type="FunCoup" id="A7TME6">
    <property type="interactions" value="70"/>
</dbReference>
<keyword evidence="4" id="KW-0238">DNA-binding</keyword>
<dbReference type="GO" id="GO:0030983">
    <property type="term" value="F:mismatched DNA binding"/>
    <property type="evidence" value="ECO:0007669"/>
    <property type="project" value="TreeGrafter"/>
</dbReference>
<keyword evidence="3" id="KW-0862">Zinc</keyword>
<evidence type="ECO:0000259" key="7">
    <source>
        <dbReference type="Pfam" id="PF16278"/>
    </source>
</evidence>
<comment type="subcellular location">
    <subcellularLocation>
        <location evidence="1">Nucleus</location>
    </subcellularLocation>
</comment>
<dbReference type="PhylomeDB" id="A7TME6"/>
<dbReference type="GO" id="GO:0003697">
    <property type="term" value="F:single-stranded DNA binding"/>
    <property type="evidence" value="ECO:0007669"/>
    <property type="project" value="TreeGrafter"/>
</dbReference>
<organism evidence="9">
    <name type="scientific">Vanderwaltozyma polyspora (strain ATCC 22028 / DSM 70294 / BCRC 21397 / CBS 2163 / NBRC 10782 / NRRL Y-8283 / UCD 57-17)</name>
    <name type="common">Kluyveromyces polysporus</name>
    <dbReference type="NCBI Taxonomy" id="436907"/>
    <lineage>
        <taxon>Eukaryota</taxon>
        <taxon>Fungi</taxon>
        <taxon>Dikarya</taxon>
        <taxon>Ascomycota</taxon>
        <taxon>Saccharomycotina</taxon>
        <taxon>Saccharomycetes</taxon>
        <taxon>Saccharomycetales</taxon>
        <taxon>Saccharomycetaceae</taxon>
        <taxon>Vanderwaltozyma</taxon>
    </lineage>
</organism>
<dbReference type="RefSeq" id="XP_001644398.1">
    <property type="nucleotide sequence ID" value="XM_001644348.1"/>
</dbReference>
<dbReference type="GO" id="GO:0033699">
    <property type="term" value="F:DNA 5'-adenosine monophosphate hydrolase activity"/>
    <property type="evidence" value="ECO:0007669"/>
    <property type="project" value="EnsemblFungi"/>
</dbReference>
<dbReference type="OMA" id="IHDMFPK"/>
<dbReference type="OrthoDB" id="3512845at2759"/>
<dbReference type="HOGENOM" id="CLU_066882_3_1_1"/>
<dbReference type="Pfam" id="PF16278">
    <property type="entry name" value="zf-C2HE"/>
    <property type="match status" value="1"/>
</dbReference>
<evidence type="ECO:0000256" key="4">
    <source>
        <dbReference type="ARBA" id="ARBA00023125"/>
    </source>
</evidence>
<reference evidence="8 9" key="1">
    <citation type="journal article" date="2007" name="Proc. Natl. Acad. Sci. U.S.A.">
        <title>Independent sorting-out of thousands of duplicated gene pairs in two yeast species descended from a whole-genome duplication.</title>
        <authorList>
            <person name="Scannell D.R."/>
            <person name="Frank A.C."/>
            <person name="Conant G.C."/>
            <person name="Byrne K.P."/>
            <person name="Woolfit M."/>
            <person name="Wolfe K.H."/>
        </authorList>
    </citation>
    <scope>NUCLEOTIDE SEQUENCE [LARGE SCALE GENOMIC DNA]</scope>
    <source>
        <strain evidence="9">ATCC 22028 / DSM 70294 / BCRC 21397 / CBS 2163 / NBRC 10782 / NRRL Y-8283 / UCD 57-17</strain>
    </source>
</reference>
<dbReference type="GO" id="GO:0046872">
    <property type="term" value="F:metal ion binding"/>
    <property type="evidence" value="ECO:0007669"/>
    <property type="project" value="UniProtKB-KW"/>
</dbReference>
<name>A7TME6_VANPO</name>
<feature type="domain" description="Aprataxin C2HE/C2H2/C2HC zinc finger" evidence="7">
    <location>
        <begin position="150"/>
        <end position="206"/>
    </location>
</feature>
<dbReference type="eggNOG" id="KOG0562">
    <property type="taxonomic scope" value="Eukaryota"/>
</dbReference>
<feature type="domain" description="HIT" evidence="6">
    <location>
        <begin position="18"/>
        <end position="135"/>
    </location>
</feature>
<accession>A7TME6</accession>
<evidence type="ECO:0000256" key="5">
    <source>
        <dbReference type="ARBA" id="ARBA00023242"/>
    </source>
</evidence>
<evidence type="ECO:0000256" key="2">
    <source>
        <dbReference type="ARBA" id="ARBA00022723"/>
    </source>
</evidence>
<sequence length="214" mass="25410">MWKRALAPYIKDPIQYSKDEVVFFDEKVVIITDKFAKSEYHLLVLPRNPFLTKEHPTIALQESVKDKLDKYIAIAQDHIYKSYSDKYSLLVGSKWFKDDEEYRNKEKFITEFINVGVHSVPSMSNLHIHVITKDFHSSKMKHKKHYNSFNTEFFVNWDKLPLKEIPDASYMEKEVIAKSDLICSYCSKNFKNKFSLLKQHLDEEFNTHFKSLND</sequence>
<dbReference type="STRING" id="436907.A7TME6"/>
<dbReference type="InterPro" id="IPR036265">
    <property type="entry name" value="HIT-like_sf"/>
</dbReference>
<dbReference type="EMBL" id="DS480422">
    <property type="protein sequence ID" value="EDO16540.1"/>
    <property type="molecule type" value="Genomic_DNA"/>
</dbReference>
<dbReference type="SUPFAM" id="SSF54197">
    <property type="entry name" value="HIT-like"/>
    <property type="match status" value="1"/>
</dbReference>
<dbReference type="KEGG" id="vpo:Kpol_1064p21"/>
<dbReference type="GO" id="GO:1990165">
    <property type="term" value="F:single-strand break-containing DNA binding"/>
    <property type="evidence" value="ECO:0007669"/>
    <property type="project" value="TreeGrafter"/>
</dbReference>
<dbReference type="InterPro" id="IPR011146">
    <property type="entry name" value="HIT-like"/>
</dbReference>
<keyword evidence="5" id="KW-0539">Nucleus</keyword>
<keyword evidence="9" id="KW-1185">Reference proteome</keyword>
<dbReference type="PANTHER" id="PTHR12486:SF4">
    <property type="entry name" value="APRATAXIN"/>
    <property type="match status" value="1"/>
</dbReference>
<dbReference type="GeneID" id="5544705"/>
<dbReference type="Pfam" id="PF01230">
    <property type="entry name" value="HIT"/>
    <property type="match status" value="1"/>
</dbReference>
<gene>
    <name evidence="8" type="ORF">Kpol_1064p21</name>
</gene>
<evidence type="ECO:0000259" key="6">
    <source>
        <dbReference type="Pfam" id="PF01230"/>
    </source>
</evidence>
<evidence type="ECO:0000256" key="1">
    <source>
        <dbReference type="ARBA" id="ARBA00004123"/>
    </source>
</evidence>
<protein>
    <submittedName>
        <fullName evidence="8">Uncharacterized protein</fullName>
    </submittedName>
</protein>
<evidence type="ECO:0000313" key="9">
    <source>
        <dbReference type="Proteomes" id="UP000000267"/>
    </source>
</evidence>
<dbReference type="PANTHER" id="PTHR12486">
    <property type="entry name" value="APRATAXIN-RELATED"/>
    <property type="match status" value="1"/>
</dbReference>
<proteinExistence type="predicted"/>
<dbReference type="InParanoid" id="A7TME6"/>
<evidence type="ECO:0000313" key="8">
    <source>
        <dbReference type="EMBL" id="EDO16540.1"/>
    </source>
</evidence>
<dbReference type="GO" id="GO:0003725">
    <property type="term" value="F:double-stranded RNA binding"/>
    <property type="evidence" value="ECO:0007669"/>
    <property type="project" value="TreeGrafter"/>
</dbReference>
<dbReference type="Gene3D" id="3.30.428.10">
    <property type="entry name" value="HIT-like"/>
    <property type="match status" value="1"/>
</dbReference>